<dbReference type="RefSeq" id="WP_212947902.1">
    <property type="nucleotide sequence ID" value="NZ_BORW01000002.1"/>
</dbReference>
<name>A0ABQ4LS31_9BACL</name>
<evidence type="ECO:0000256" key="3">
    <source>
        <dbReference type="ARBA" id="ARBA00022475"/>
    </source>
</evidence>
<keyword evidence="10" id="KW-1185">Reference proteome</keyword>
<keyword evidence="2" id="KW-0813">Transport</keyword>
<reference evidence="9 10" key="1">
    <citation type="submission" date="2021-03" db="EMBL/GenBank/DDBJ databases">
        <title>Antimicrobial resistance genes in bacteria isolated from Japanese honey, and their potential for conferring macrolide and lincosamide resistance in the American foulbrood pathogen Paenibacillus larvae.</title>
        <authorList>
            <person name="Okamoto M."/>
            <person name="Kumagai M."/>
            <person name="Kanamori H."/>
            <person name="Takamatsu D."/>
        </authorList>
    </citation>
    <scope>NUCLEOTIDE SEQUENCE [LARGE SCALE GENOMIC DNA]</scope>
    <source>
        <strain evidence="9 10">J21TS3</strain>
    </source>
</reference>
<evidence type="ECO:0000313" key="10">
    <source>
        <dbReference type="Proteomes" id="UP000680638"/>
    </source>
</evidence>
<evidence type="ECO:0000259" key="8">
    <source>
        <dbReference type="PROSITE" id="PS50850"/>
    </source>
</evidence>
<feature type="transmembrane region" description="Helical" evidence="7">
    <location>
        <begin position="209"/>
        <end position="232"/>
    </location>
</feature>
<keyword evidence="3" id="KW-1003">Cell membrane</keyword>
<keyword evidence="6 7" id="KW-0472">Membrane</keyword>
<organism evidence="9 10">
    <name type="scientific">Paenibacillus cookii</name>
    <dbReference type="NCBI Taxonomy" id="157839"/>
    <lineage>
        <taxon>Bacteria</taxon>
        <taxon>Bacillati</taxon>
        <taxon>Bacillota</taxon>
        <taxon>Bacilli</taxon>
        <taxon>Bacillales</taxon>
        <taxon>Paenibacillaceae</taxon>
        <taxon>Paenibacillus</taxon>
    </lineage>
</organism>
<proteinExistence type="predicted"/>
<feature type="domain" description="Major facilitator superfamily (MFS) profile" evidence="8">
    <location>
        <begin position="55"/>
        <end position="248"/>
    </location>
</feature>
<protein>
    <recommendedName>
        <fullName evidence="8">Major facilitator superfamily (MFS) profile domain-containing protein</fullName>
    </recommendedName>
</protein>
<dbReference type="InterPro" id="IPR036259">
    <property type="entry name" value="MFS_trans_sf"/>
</dbReference>
<dbReference type="Gene3D" id="1.20.1250.20">
    <property type="entry name" value="MFS general substrate transporter like domains"/>
    <property type="match status" value="1"/>
</dbReference>
<dbReference type="PANTHER" id="PTHR43266:SF10">
    <property type="entry name" value="BACILYSIN EXPORTER BACE-RELATED"/>
    <property type="match status" value="1"/>
</dbReference>
<dbReference type="SUPFAM" id="SSF103473">
    <property type="entry name" value="MFS general substrate transporter"/>
    <property type="match status" value="1"/>
</dbReference>
<evidence type="ECO:0000256" key="4">
    <source>
        <dbReference type="ARBA" id="ARBA00022692"/>
    </source>
</evidence>
<gene>
    <name evidence="9" type="ORF">J21TS3_09170</name>
</gene>
<accession>A0ABQ4LS31</accession>
<dbReference type="PANTHER" id="PTHR43266">
    <property type="entry name" value="MACROLIDE-EFFLUX PROTEIN"/>
    <property type="match status" value="1"/>
</dbReference>
<dbReference type="EMBL" id="BORW01000002">
    <property type="protein sequence ID" value="GIO66096.1"/>
    <property type="molecule type" value="Genomic_DNA"/>
</dbReference>
<feature type="transmembrane region" description="Helical" evidence="7">
    <location>
        <begin position="57"/>
        <end position="82"/>
    </location>
</feature>
<keyword evidence="4 7" id="KW-0812">Transmembrane</keyword>
<dbReference type="Pfam" id="PF07690">
    <property type="entry name" value="MFS_1"/>
    <property type="match status" value="1"/>
</dbReference>
<feature type="transmembrane region" description="Helical" evidence="7">
    <location>
        <begin position="119"/>
        <end position="140"/>
    </location>
</feature>
<comment type="caution">
    <text evidence="9">The sequence shown here is derived from an EMBL/GenBank/DDBJ whole genome shotgun (WGS) entry which is preliminary data.</text>
</comment>
<evidence type="ECO:0000256" key="7">
    <source>
        <dbReference type="SAM" id="Phobius"/>
    </source>
</evidence>
<dbReference type="Proteomes" id="UP000680638">
    <property type="component" value="Unassembled WGS sequence"/>
</dbReference>
<evidence type="ECO:0000256" key="1">
    <source>
        <dbReference type="ARBA" id="ARBA00004651"/>
    </source>
</evidence>
<dbReference type="InterPro" id="IPR011701">
    <property type="entry name" value="MFS"/>
</dbReference>
<keyword evidence="5 7" id="KW-1133">Transmembrane helix</keyword>
<evidence type="ECO:0000256" key="2">
    <source>
        <dbReference type="ARBA" id="ARBA00022448"/>
    </source>
</evidence>
<evidence type="ECO:0000256" key="5">
    <source>
        <dbReference type="ARBA" id="ARBA00022989"/>
    </source>
</evidence>
<evidence type="ECO:0000256" key="6">
    <source>
        <dbReference type="ARBA" id="ARBA00023136"/>
    </source>
</evidence>
<comment type="subcellular location">
    <subcellularLocation>
        <location evidence="1">Cell membrane</location>
        <topology evidence="1">Multi-pass membrane protein</topology>
    </subcellularLocation>
</comment>
<sequence>MTGVVSTETLLPLLAFLFLASWVSTARIVEEAHSAEERRSWKNSFVQGIRVYRSNTVLYSLAFLVSVTSFGVFATQVMYLPYVTETLRGGPLEYGWFSAAFPLGYVCGTVLAGRLSEPGAYMFAVMSAALFAGGMTYILLGMTTNIAAAICIETAAGAAMPFWNVYSSTLYYRTVPPSLLGQVLSMKSLLQRAATPVGVMYGAYCASAFGLPALFLSVGLLICAVSGAAALFHWRSAAQKRRAAAAKE</sequence>
<dbReference type="InterPro" id="IPR020846">
    <property type="entry name" value="MFS_dom"/>
</dbReference>
<dbReference type="PROSITE" id="PS50850">
    <property type="entry name" value="MFS"/>
    <property type="match status" value="1"/>
</dbReference>
<evidence type="ECO:0000313" key="9">
    <source>
        <dbReference type="EMBL" id="GIO66096.1"/>
    </source>
</evidence>
<feature type="transmembrane region" description="Helical" evidence="7">
    <location>
        <begin position="94"/>
        <end position="113"/>
    </location>
</feature>